<evidence type="ECO:0000256" key="1">
    <source>
        <dbReference type="HAMAP-Rule" id="MF_00697"/>
    </source>
</evidence>
<gene>
    <name evidence="2" type="ORF">B7Z12_11845</name>
</gene>
<dbReference type="Pfam" id="PF05114">
    <property type="entry name" value="MbnB_TglH_ChrH"/>
    <property type="match status" value="1"/>
</dbReference>
<organism evidence="2 3">
    <name type="scientific">Caulobacter vibrioides</name>
    <name type="common">Caulobacter crescentus</name>
    <dbReference type="NCBI Taxonomy" id="155892"/>
    <lineage>
        <taxon>Bacteria</taxon>
        <taxon>Pseudomonadati</taxon>
        <taxon>Pseudomonadota</taxon>
        <taxon>Alphaproteobacteria</taxon>
        <taxon>Caulobacterales</taxon>
        <taxon>Caulobacteraceae</taxon>
        <taxon>Caulobacter</taxon>
    </lineage>
</organism>
<dbReference type="PANTHER" id="PTHR42194">
    <property type="entry name" value="UPF0276 PROTEIN HI_1600"/>
    <property type="match status" value="1"/>
</dbReference>
<dbReference type="PANTHER" id="PTHR42194:SF1">
    <property type="entry name" value="UPF0276 PROTEIN HI_1600"/>
    <property type="match status" value="1"/>
</dbReference>
<comment type="similarity">
    <text evidence="1">Belongs to the UPF0276 family.</text>
</comment>
<dbReference type="SUPFAM" id="SSF51658">
    <property type="entry name" value="Xylose isomerase-like"/>
    <property type="match status" value="1"/>
</dbReference>
<sequence>MTPTAGLGLKAQHYDDAIACDAAGLWFEIHPENYMSAGGPRLAALEAIRARHPVSMHGVGLSLAADADPDPGHLQALKRLVDRFDPFVVSEHLAWSTHRGAHHPDLLPFPRTRAALDRVCGNVGRMQDALGRRVLIENPSLYLPLKGHDLEEVDFLKALVDRTGCGLLVDVNNVYVSGHNLGYAAETYLDALPAHAIGEIHLAGHTPDPGGASLLIDTHGAPIAEPVWTLYARLIARVGPRPTLIERDDDIPDFATLMAERDRATAVLAHGLDVREPAYV</sequence>
<reference evidence="2 3" key="1">
    <citation type="submission" date="2017-03" db="EMBL/GenBank/DDBJ databases">
        <title>Lifting the veil on microbial sulfur biogeochemistry in mining wastewaters.</title>
        <authorList>
            <person name="Kantor R.S."/>
            <person name="Colenbrander Nelson T."/>
            <person name="Marshall S."/>
            <person name="Bennett D."/>
            <person name="Apte S."/>
            <person name="Camacho D."/>
            <person name="Thomas B.C."/>
            <person name="Warren L.A."/>
            <person name="Banfield J.F."/>
        </authorList>
    </citation>
    <scope>NUCLEOTIDE SEQUENCE [LARGE SCALE GENOMIC DNA]</scope>
    <source>
        <strain evidence="2">32-67-7</strain>
    </source>
</reference>
<evidence type="ECO:0000313" key="3">
    <source>
        <dbReference type="Proteomes" id="UP000215616"/>
    </source>
</evidence>
<dbReference type="Proteomes" id="UP000215616">
    <property type="component" value="Unassembled WGS sequence"/>
</dbReference>
<accession>A0A258D431</accession>
<dbReference type="EMBL" id="NCDQ01000182">
    <property type="protein sequence ID" value="OYX02561.1"/>
    <property type="molecule type" value="Genomic_DNA"/>
</dbReference>
<evidence type="ECO:0000313" key="2">
    <source>
        <dbReference type="EMBL" id="OYX02561.1"/>
    </source>
</evidence>
<dbReference type="AlphaFoldDB" id="A0A258D431"/>
<dbReference type="InterPro" id="IPR036237">
    <property type="entry name" value="Xyl_isomerase-like_sf"/>
</dbReference>
<name>A0A258D431_CAUVI</name>
<dbReference type="HAMAP" id="MF_00697">
    <property type="entry name" value="UPF0276"/>
    <property type="match status" value="1"/>
</dbReference>
<dbReference type="NCBIfam" id="NF003818">
    <property type="entry name" value="PRK05409.1"/>
    <property type="match status" value="1"/>
</dbReference>
<proteinExistence type="inferred from homology"/>
<comment type="caution">
    <text evidence="2">The sequence shown here is derived from an EMBL/GenBank/DDBJ whole genome shotgun (WGS) entry which is preliminary data.</text>
</comment>
<dbReference type="Gene3D" id="3.20.20.150">
    <property type="entry name" value="Divalent-metal-dependent TIM barrel enzymes"/>
    <property type="match status" value="1"/>
</dbReference>
<dbReference type="InterPro" id="IPR007801">
    <property type="entry name" value="MbnB/TglH/ChrH"/>
</dbReference>
<protein>
    <recommendedName>
        <fullName evidence="1">UPF0276 protein B7Z12_11845</fullName>
    </recommendedName>
</protein>